<evidence type="ECO:0000313" key="1">
    <source>
        <dbReference type="EMBL" id="CUS37610.1"/>
    </source>
</evidence>
<dbReference type="RefSeq" id="WP_218055403.1">
    <property type="nucleotide sequence ID" value="NZ_CZQA01000010.1"/>
</dbReference>
<name>A0A0S4LLI5_9BACT</name>
<dbReference type="InterPro" id="IPR029063">
    <property type="entry name" value="SAM-dependent_MTases_sf"/>
</dbReference>
<dbReference type="Pfam" id="PF13489">
    <property type="entry name" value="Methyltransf_23"/>
    <property type="match status" value="1"/>
</dbReference>
<dbReference type="AlphaFoldDB" id="A0A0S4LLI5"/>
<proteinExistence type="predicted"/>
<gene>
    <name evidence="1" type="ORF">COMA1_40143</name>
</gene>
<organism evidence="1 2">
    <name type="scientific">Candidatus Nitrospira nitrosa</name>
    <dbReference type="NCBI Taxonomy" id="1742972"/>
    <lineage>
        <taxon>Bacteria</taxon>
        <taxon>Pseudomonadati</taxon>
        <taxon>Nitrospirota</taxon>
        <taxon>Nitrospiria</taxon>
        <taxon>Nitrospirales</taxon>
        <taxon>Nitrospiraceae</taxon>
        <taxon>Nitrospira</taxon>
    </lineage>
</organism>
<reference evidence="1 2" key="1">
    <citation type="submission" date="2015-10" db="EMBL/GenBank/DDBJ databases">
        <authorList>
            <person name="Gilbert D.G."/>
        </authorList>
    </citation>
    <scope>NUCLEOTIDE SEQUENCE [LARGE SCALE GENOMIC DNA]</scope>
    <source>
        <strain evidence="1">COMA1</strain>
    </source>
</reference>
<evidence type="ECO:0000313" key="2">
    <source>
        <dbReference type="Proteomes" id="UP000199032"/>
    </source>
</evidence>
<dbReference type="STRING" id="1742972.COMA1_40143"/>
<keyword evidence="2" id="KW-1185">Reference proteome</keyword>
<protein>
    <submittedName>
        <fullName evidence="1">Uncharacterized protein</fullName>
    </submittedName>
</protein>
<dbReference type="SUPFAM" id="SSF53335">
    <property type="entry name" value="S-adenosyl-L-methionine-dependent methyltransferases"/>
    <property type="match status" value="1"/>
</dbReference>
<dbReference type="Gene3D" id="3.40.50.150">
    <property type="entry name" value="Vaccinia Virus protein VP39"/>
    <property type="match status" value="1"/>
</dbReference>
<accession>A0A0S4LLI5</accession>
<dbReference type="EMBL" id="CZQA01000010">
    <property type="protein sequence ID" value="CUS37610.1"/>
    <property type="molecule type" value="Genomic_DNA"/>
</dbReference>
<dbReference type="Proteomes" id="UP000199032">
    <property type="component" value="Unassembled WGS sequence"/>
</dbReference>
<sequence>MTEHVDGVRMSAIYTSGKYLEVTQTWHAEDSPWKASQILKLLVKNNVVPQRVAEIGCGVGGVLRELSRKDLLLNTQFQGYDISPKAIELANRAKEVNTQFHCEDLLSDSNTAYFDVLLAVDVYEHVPDYMGFLAKCQQKAMYKIYHIPLDLHVSSVLRNTFIANRYSIGHLHYFTADSAIATLKDTGHQIVDWAYTNPSFELFMEHPSFRKAMANVPRYLCSKVSVPFTARVLGGYSLLVLAH</sequence>
<dbReference type="CDD" id="cd02440">
    <property type="entry name" value="AdoMet_MTases"/>
    <property type="match status" value="1"/>
</dbReference>